<evidence type="ECO:0000313" key="9">
    <source>
        <dbReference type="Proteomes" id="UP001623661"/>
    </source>
</evidence>
<dbReference type="InterPro" id="IPR010998">
    <property type="entry name" value="Integrase_recombinase_N"/>
</dbReference>
<evidence type="ECO:0000256" key="4">
    <source>
        <dbReference type="ARBA" id="ARBA00023172"/>
    </source>
</evidence>
<dbReference type="Proteomes" id="UP001623661">
    <property type="component" value="Unassembled WGS sequence"/>
</dbReference>
<dbReference type="Gene3D" id="1.10.150.130">
    <property type="match status" value="1"/>
</dbReference>
<dbReference type="Pfam" id="PF00589">
    <property type="entry name" value="Phage_integrase"/>
    <property type="match status" value="1"/>
</dbReference>
<dbReference type="SUPFAM" id="SSF56349">
    <property type="entry name" value="DNA breaking-rejoining enzymes"/>
    <property type="match status" value="1"/>
</dbReference>
<keyword evidence="9" id="KW-1185">Reference proteome</keyword>
<dbReference type="CDD" id="cd01189">
    <property type="entry name" value="INT_ICEBs1_C_like"/>
    <property type="match status" value="1"/>
</dbReference>
<dbReference type="InterPro" id="IPR011010">
    <property type="entry name" value="DNA_brk_join_enz"/>
</dbReference>
<name>A0ABW8TU78_9CLOT</name>
<keyword evidence="3 5" id="KW-0238">DNA-binding</keyword>
<protein>
    <submittedName>
        <fullName evidence="8">Tyrosine-type recombinase/integrase</fullName>
    </submittedName>
</protein>
<evidence type="ECO:0000313" key="8">
    <source>
        <dbReference type="EMBL" id="MFL0269241.1"/>
    </source>
</evidence>
<evidence type="ECO:0000259" key="6">
    <source>
        <dbReference type="PROSITE" id="PS51898"/>
    </source>
</evidence>
<dbReference type="InterPro" id="IPR013762">
    <property type="entry name" value="Integrase-like_cat_sf"/>
</dbReference>
<keyword evidence="4" id="KW-0233">DNA recombination</keyword>
<dbReference type="EMBL" id="JBJHZY010000003">
    <property type="protein sequence ID" value="MFL0269241.1"/>
    <property type="molecule type" value="Genomic_DNA"/>
</dbReference>
<dbReference type="InterPro" id="IPR044068">
    <property type="entry name" value="CB"/>
</dbReference>
<dbReference type="InterPro" id="IPR002104">
    <property type="entry name" value="Integrase_catalytic"/>
</dbReference>
<keyword evidence="2" id="KW-0229">DNA integration</keyword>
<comment type="similarity">
    <text evidence="1">Belongs to the 'phage' integrase family.</text>
</comment>
<gene>
    <name evidence="8" type="ORF">ACJDUH_14225</name>
</gene>
<dbReference type="PROSITE" id="PS51898">
    <property type="entry name" value="TYR_RECOMBINASE"/>
    <property type="match status" value="1"/>
</dbReference>
<evidence type="ECO:0000256" key="3">
    <source>
        <dbReference type="ARBA" id="ARBA00023125"/>
    </source>
</evidence>
<feature type="domain" description="Tyr recombinase" evidence="6">
    <location>
        <begin position="178"/>
        <end position="394"/>
    </location>
</feature>
<comment type="caution">
    <text evidence="8">The sequence shown here is derived from an EMBL/GenBank/DDBJ whole genome shotgun (WGS) entry which is preliminary data.</text>
</comment>
<reference evidence="8 9" key="1">
    <citation type="submission" date="2024-11" db="EMBL/GenBank/DDBJ databases">
        <authorList>
            <person name="Heng Y.C."/>
            <person name="Lim A.C.H."/>
            <person name="Lee J.K.Y."/>
            <person name="Kittelmann S."/>
        </authorList>
    </citation>
    <scope>NUCLEOTIDE SEQUENCE [LARGE SCALE GENOMIC DNA]</scope>
    <source>
        <strain evidence="8 9">WILCCON 0202</strain>
    </source>
</reference>
<evidence type="ECO:0000256" key="5">
    <source>
        <dbReference type="PROSITE-ProRule" id="PRU01248"/>
    </source>
</evidence>
<evidence type="ECO:0000256" key="1">
    <source>
        <dbReference type="ARBA" id="ARBA00008857"/>
    </source>
</evidence>
<dbReference type="Gene3D" id="1.10.443.10">
    <property type="entry name" value="Intergrase catalytic core"/>
    <property type="match status" value="1"/>
</dbReference>
<evidence type="ECO:0000259" key="7">
    <source>
        <dbReference type="PROSITE" id="PS51900"/>
    </source>
</evidence>
<dbReference type="PANTHER" id="PTHR30629:SF2">
    <property type="entry name" value="PROPHAGE INTEGRASE INTS-RELATED"/>
    <property type="match status" value="1"/>
</dbReference>
<dbReference type="RefSeq" id="WP_406765870.1">
    <property type="nucleotide sequence ID" value="NZ_JBJHZY010000003.1"/>
</dbReference>
<accession>A0ABW8TU78</accession>
<dbReference type="PANTHER" id="PTHR30629">
    <property type="entry name" value="PROPHAGE INTEGRASE"/>
    <property type="match status" value="1"/>
</dbReference>
<evidence type="ECO:0000256" key="2">
    <source>
        <dbReference type="ARBA" id="ARBA00022908"/>
    </source>
</evidence>
<feature type="domain" description="Core-binding (CB)" evidence="7">
    <location>
        <begin position="76"/>
        <end position="157"/>
    </location>
</feature>
<proteinExistence type="inferred from homology"/>
<organism evidence="8 9">
    <name type="scientific">Candidatus Clostridium radicumherbarum</name>
    <dbReference type="NCBI Taxonomy" id="3381662"/>
    <lineage>
        <taxon>Bacteria</taxon>
        <taxon>Bacillati</taxon>
        <taxon>Bacillota</taxon>
        <taxon>Clostridia</taxon>
        <taxon>Eubacteriales</taxon>
        <taxon>Clostridiaceae</taxon>
        <taxon>Clostridium</taxon>
    </lineage>
</organism>
<sequence>MSVTIRDYYSKRLKKKTFGYEVEVITQHERVREAKRGFLTKTEAREEGQRRELEIKKKSQQGYDLSDIVNKDKNKITVKELLDLWLTTKKANVSYKTYKFYEFCCEMIITDIGKIKARALKTENIELAINRHLENGLSSTTAGHYYTVLKIAYNWAVDRGYVIKNPCDKMKKPKSSKSKLQVYGQDQLDKLLDAIKDMTIYIPVILAATTGMRLGEICGLRWSNVDLENGFIQLKEQLQEEYNKLELVPLKTASSKRKIILLEDTLDALKSLEENQKENKNYFRDNYNKMDYVVCQNNGDPYKPTYISRNYRRVLKEYKHTVTIGEEIKQLSLYEILDIPLIRFHDLRHTHATLMLKANIHPKIAADRLGHSDTRLIMSTYSHILPDMQQQAVDALNNMIKNKRNNEKAPVE</sequence>
<dbReference type="InterPro" id="IPR050808">
    <property type="entry name" value="Phage_Integrase"/>
</dbReference>
<dbReference type="PROSITE" id="PS51900">
    <property type="entry name" value="CB"/>
    <property type="match status" value="1"/>
</dbReference>